<dbReference type="NCBIfam" id="TIGR02532">
    <property type="entry name" value="IV_pilin_GFxxxE"/>
    <property type="match status" value="1"/>
</dbReference>
<keyword evidence="1" id="KW-0812">Transmembrane</keyword>
<gene>
    <name evidence="2" type="ORF">HLB44_35635</name>
</gene>
<dbReference type="Gene3D" id="3.30.700.10">
    <property type="entry name" value="Glycoprotein, Type 4 Pilin"/>
    <property type="match status" value="1"/>
</dbReference>
<accession>A0ABX2EUQ5</accession>
<dbReference type="PROSITE" id="PS00409">
    <property type="entry name" value="PROKAR_NTER_METHYL"/>
    <property type="match status" value="1"/>
</dbReference>
<proteinExistence type="predicted"/>
<organism evidence="2 3">
    <name type="scientific">Pseudaquabacterium terrae</name>
    <dbReference type="NCBI Taxonomy" id="2732868"/>
    <lineage>
        <taxon>Bacteria</taxon>
        <taxon>Pseudomonadati</taxon>
        <taxon>Pseudomonadota</taxon>
        <taxon>Betaproteobacteria</taxon>
        <taxon>Burkholderiales</taxon>
        <taxon>Sphaerotilaceae</taxon>
        <taxon>Pseudaquabacterium</taxon>
    </lineage>
</organism>
<dbReference type="InterPro" id="IPR045584">
    <property type="entry name" value="Pilin-like"/>
</dbReference>
<comment type="caution">
    <text evidence="2">The sequence shown here is derived from an EMBL/GenBank/DDBJ whole genome shotgun (WGS) entry which is preliminary data.</text>
</comment>
<dbReference type="Pfam" id="PF16732">
    <property type="entry name" value="ComP_DUS"/>
    <property type="match status" value="1"/>
</dbReference>
<dbReference type="InterPro" id="IPR031982">
    <property type="entry name" value="PilE-like"/>
</dbReference>
<evidence type="ECO:0000313" key="2">
    <source>
        <dbReference type="EMBL" id="NRF72323.1"/>
    </source>
</evidence>
<dbReference type="Proteomes" id="UP000737171">
    <property type="component" value="Unassembled WGS sequence"/>
</dbReference>
<keyword evidence="3" id="KW-1185">Reference proteome</keyword>
<dbReference type="InterPro" id="IPR012902">
    <property type="entry name" value="N_methyl_site"/>
</dbReference>
<keyword evidence="1" id="KW-1133">Transmembrane helix</keyword>
<evidence type="ECO:0000256" key="1">
    <source>
        <dbReference type="SAM" id="Phobius"/>
    </source>
</evidence>
<name>A0ABX2EUQ5_9BURK</name>
<keyword evidence="1" id="KW-0472">Membrane</keyword>
<dbReference type="Pfam" id="PF07963">
    <property type="entry name" value="N_methyl"/>
    <property type="match status" value="1"/>
</dbReference>
<dbReference type="SUPFAM" id="SSF54523">
    <property type="entry name" value="Pili subunits"/>
    <property type="match status" value="1"/>
</dbReference>
<dbReference type="EMBL" id="JABRWJ010000023">
    <property type="protein sequence ID" value="NRF72323.1"/>
    <property type="molecule type" value="Genomic_DNA"/>
</dbReference>
<feature type="transmembrane region" description="Helical" evidence="1">
    <location>
        <begin position="20"/>
        <end position="38"/>
    </location>
</feature>
<sequence length="142" mass="14859">MCRKVPSPRRPVKGFTLVELMITVAIVAILSSIAYPSFMGSIRKGRRADASDAAAGVMQAQERWRANNALYTTTLASLNIASSTTGNGYYTMALSAASGTGYTLSFTPVAAKGQNHDTGCTALSVTVTSGNPAYAPAACWSR</sequence>
<protein>
    <submittedName>
        <fullName evidence="2">Prepilin-type N-terminal cleavage/methylation domain-containing protein</fullName>
    </submittedName>
</protein>
<evidence type="ECO:0000313" key="3">
    <source>
        <dbReference type="Proteomes" id="UP000737171"/>
    </source>
</evidence>
<reference evidence="2 3" key="1">
    <citation type="submission" date="2020-05" db="EMBL/GenBank/DDBJ databases">
        <title>Aquincola sp. isolate from soil.</title>
        <authorList>
            <person name="Han J."/>
            <person name="Kim D.-U."/>
        </authorList>
    </citation>
    <scope>NUCLEOTIDE SEQUENCE [LARGE SCALE GENOMIC DNA]</scope>
    <source>
        <strain evidence="2 3">S2</strain>
    </source>
</reference>